<dbReference type="EMBL" id="CAKJTJ010000001">
    <property type="protein sequence ID" value="CAG9619625.1"/>
    <property type="molecule type" value="Genomic_DNA"/>
</dbReference>
<proteinExistence type="predicted"/>
<keyword evidence="3" id="KW-1185">Reference proteome</keyword>
<sequence length="80" mass="9125">MKNRLLLALLCIGALFYFAVPRLPMSEDGLAGWFAISWTVFALMAIGGNLVAIMYLPKRRKLVNKVKLAEVKRARLRQYQ</sequence>
<evidence type="ECO:0000256" key="1">
    <source>
        <dbReference type="SAM" id="Phobius"/>
    </source>
</evidence>
<gene>
    <name evidence="2" type="ORF">BACCIP111883_00393</name>
</gene>
<dbReference type="RefSeq" id="WP_399206836.1">
    <property type="nucleotide sequence ID" value="NZ_CAKJTJ010000001.1"/>
</dbReference>
<name>A0ABN8A385_9BACI</name>
<reference evidence="2 3" key="1">
    <citation type="submission" date="2021-10" db="EMBL/GenBank/DDBJ databases">
        <authorList>
            <person name="Criscuolo A."/>
        </authorList>
    </citation>
    <scope>NUCLEOTIDE SEQUENCE [LARGE SCALE GENOMIC DNA]</scope>
    <source>
        <strain evidence="3">CIP 111883</strain>
    </source>
</reference>
<evidence type="ECO:0008006" key="4">
    <source>
        <dbReference type="Google" id="ProtNLM"/>
    </source>
</evidence>
<organism evidence="2 3">
    <name type="scientific">Sutcliffiella rhizosphaerae</name>
    <dbReference type="NCBI Taxonomy" id="2880967"/>
    <lineage>
        <taxon>Bacteria</taxon>
        <taxon>Bacillati</taxon>
        <taxon>Bacillota</taxon>
        <taxon>Bacilli</taxon>
        <taxon>Bacillales</taxon>
        <taxon>Bacillaceae</taxon>
        <taxon>Sutcliffiella</taxon>
    </lineage>
</organism>
<evidence type="ECO:0000313" key="3">
    <source>
        <dbReference type="Proteomes" id="UP000789833"/>
    </source>
</evidence>
<accession>A0ABN8A385</accession>
<keyword evidence="1" id="KW-0472">Membrane</keyword>
<comment type="caution">
    <text evidence="2">The sequence shown here is derived from an EMBL/GenBank/DDBJ whole genome shotgun (WGS) entry which is preliminary data.</text>
</comment>
<keyword evidence="1" id="KW-0812">Transmembrane</keyword>
<dbReference type="Proteomes" id="UP000789833">
    <property type="component" value="Unassembled WGS sequence"/>
</dbReference>
<feature type="transmembrane region" description="Helical" evidence="1">
    <location>
        <begin position="31"/>
        <end position="56"/>
    </location>
</feature>
<keyword evidence="1" id="KW-1133">Transmembrane helix</keyword>
<evidence type="ECO:0000313" key="2">
    <source>
        <dbReference type="EMBL" id="CAG9619625.1"/>
    </source>
</evidence>
<protein>
    <recommendedName>
        <fullName evidence="4">DUF1049 domain-containing protein</fullName>
    </recommendedName>
</protein>